<evidence type="ECO:0000256" key="1">
    <source>
        <dbReference type="SAM" id="SignalP"/>
    </source>
</evidence>
<protein>
    <submittedName>
        <fullName evidence="2">YD repeat-containing protein</fullName>
    </submittedName>
</protein>
<dbReference type="OrthoDB" id="654644at2"/>
<dbReference type="PROSITE" id="PS51257">
    <property type="entry name" value="PROKAR_LIPOPROTEIN"/>
    <property type="match status" value="1"/>
</dbReference>
<dbReference type="STRING" id="29529.SAMN04488122_4812"/>
<sequence>MFKSANVLSLTCSAVLLVMTITACTMKKEEEPKPEPEPKPTEYLLQTISEKDLYVDSFVYKNDLITERWLLLPDGFKRTYKYTYDSNGKVIAGETSDTQGDFHNMDSIVWNGAKATQYTRSWFPVRNAWVATDTTVYTVDAMGKMTKFAYADTVLFLGVERVYKYTEFTYNNNNNVTQSHYRRYSSTDPVSNSFQTMEYGSYDNPLALYLSKNPLLAERVANLYGNYILSYHNVTKLTWDDEVYMTAATTPAQGTNNIGILSRNRGGYINDYKYSYIIKP</sequence>
<evidence type="ECO:0000313" key="2">
    <source>
        <dbReference type="EMBL" id="SEW52413.1"/>
    </source>
</evidence>
<dbReference type="RefSeq" id="WP_089898794.1">
    <property type="nucleotide sequence ID" value="NZ_FOJG01000002.1"/>
</dbReference>
<gene>
    <name evidence="2" type="ORF">SAMN04488122_4812</name>
</gene>
<dbReference type="EMBL" id="FOJG01000002">
    <property type="protein sequence ID" value="SEW52413.1"/>
    <property type="molecule type" value="Genomic_DNA"/>
</dbReference>
<reference evidence="3" key="1">
    <citation type="submission" date="2016-10" db="EMBL/GenBank/DDBJ databases">
        <authorList>
            <person name="Varghese N."/>
            <person name="Submissions S."/>
        </authorList>
    </citation>
    <scope>NUCLEOTIDE SEQUENCE [LARGE SCALE GENOMIC DNA]</scope>
    <source>
        <strain evidence="3">DSM 3695</strain>
    </source>
</reference>
<organism evidence="2 3">
    <name type="scientific">Chitinophaga arvensicola</name>
    <dbReference type="NCBI Taxonomy" id="29529"/>
    <lineage>
        <taxon>Bacteria</taxon>
        <taxon>Pseudomonadati</taxon>
        <taxon>Bacteroidota</taxon>
        <taxon>Chitinophagia</taxon>
        <taxon>Chitinophagales</taxon>
        <taxon>Chitinophagaceae</taxon>
        <taxon>Chitinophaga</taxon>
    </lineage>
</organism>
<keyword evidence="3" id="KW-1185">Reference proteome</keyword>
<evidence type="ECO:0000313" key="3">
    <source>
        <dbReference type="Proteomes" id="UP000199310"/>
    </source>
</evidence>
<accession>A0A1I0S8H6</accession>
<proteinExistence type="predicted"/>
<name>A0A1I0S8H6_9BACT</name>
<dbReference type="AlphaFoldDB" id="A0A1I0S8H6"/>
<feature type="chain" id="PRO_5011492281" evidence="1">
    <location>
        <begin position="24"/>
        <end position="280"/>
    </location>
</feature>
<feature type="signal peptide" evidence="1">
    <location>
        <begin position="1"/>
        <end position="23"/>
    </location>
</feature>
<keyword evidence="1" id="KW-0732">Signal</keyword>
<dbReference type="Proteomes" id="UP000199310">
    <property type="component" value="Unassembled WGS sequence"/>
</dbReference>